<keyword evidence="6" id="KW-0560">Oxidoreductase</keyword>
<dbReference type="GO" id="GO:0008876">
    <property type="term" value="F:quinoprotein glucose dehydrogenase activity"/>
    <property type="evidence" value="ECO:0007669"/>
    <property type="project" value="TreeGrafter"/>
</dbReference>
<organism evidence="11 13">
    <name type="scientific">Flagellimonas pelagia</name>
    <dbReference type="NCBI Taxonomy" id="2306998"/>
    <lineage>
        <taxon>Bacteria</taxon>
        <taxon>Pseudomonadati</taxon>
        <taxon>Bacteroidota</taxon>
        <taxon>Flavobacteriia</taxon>
        <taxon>Flavobacteriales</taxon>
        <taxon>Flavobacteriaceae</taxon>
        <taxon>Flagellimonas</taxon>
    </lineage>
</organism>
<evidence type="ECO:0000256" key="4">
    <source>
        <dbReference type="ARBA" id="ARBA00022723"/>
    </source>
</evidence>
<dbReference type="Pfam" id="PF13442">
    <property type="entry name" value="Cytochrome_CBB3"/>
    <property type="match status" value="1"/>
</dbReference>
<feature type="chain" id="PRO_5017332987" evidence="9">
    <location>
        <begin position="20"/>
        <end position="717"/>
    </location>
</feature>
<dbReference type="PANTHER" id="PTHR32303">
    <property type="entry name" value="QUINOPROTEIN ALCOHOL DEHYDROGENASE (CYTOCHROME C)"/>
    <property type="match status" value="1"/>
</dbReference>
<evidence type="ECO:0000313" key="14">
    <source>
        <dbReference type="Proteomes" id="UP000321621"/>
    </source>
</evidence>
<evidence type="ECO:0000256" key="3">
    <source>
        <dbReference type="ARBA" id="ARBA00022617"/>
    </source>
</evidence>
<dbReference type="EMBL" id="VNWK01000026">
    <property type="protein sequence ID" value="TXJ93934.1"/>
    <property type="molecule type" value="Genomic_DNA"/>
</dbReference>
<dbReference type="SUPFAM" id="SSF50998">
    <property type="entry name" value="Quinoprotein alcohol dehydrogenase-like"/>
    <property type="match status" value="1"/>
</dbReference>
<evidence type="ECO:0000313" key="13">
    <source>
        <dbReference type="Proteomes" id="UP000266691"/>
    </source>
</evidence>
<protein>
    <submittedName>
        <fullName evidence="12">PQQ-binding-like beta-propeller repeat protein</fullName>
    </submittedName>
    <submittedName>
        <fullName evidence="11">Pyrroloquinoline quinone-dependent dehydrogenase</fullName>
    </submittedName>
</protein>
<dbReference type="GO" id="GO:0009055">
    <property type="term" value="F:electron transfer activity"/>
    <property type="evidence" value="ECO:0007669"/>
    <property type="project" value="InterPro"/>
</dbReference>
<comment type="similarity">
    <text evidence="2">Belongs to the bacterial PQQ dehydrogenase family.</text>
</comment>
<feature type="domain" description="Cytochrome c" evidence="10">
    <location>
        <begin position="488"/>
        <end position="563"/>
    </location>
</feature>
<dbReference type="InterPro" id="IPR009056">
    <property type="entry name" value="Cyt_c-like_dom"/>
</dbReference>
<evidence type="ECO:0000259" key="10">
    <source>
        <dbReference type="PROSITE" id="PS51007"/>
    </source>
</evidence>
<dbReference type="Gene3D" id="1.10.760.10">
    <property type="entry name" value="Cytochrome c-like domain"/>
    <property type="match status" value="1"/>
</dbReference>
<dbReference type="GO" id="GO:0020037">
    <property type="term" value="F:heme binding"/>
    <property type="evidence" value="ECO:0007669"/>
    <property type="project" value="InterPro"/>
</dbReference>
<dbReference type="PROSITE" id="PS51007">
    <property type="entry name" value="CYTC"/>
    <property type="match status" value="1"/>
</dbReference>
<evidence type="ECO:0000256" key="6">
    <source>
        <dbReference type="ARBA" id="ARBA00023002"/>
    </source>
</evidence>
<dbReference type="OrthoDB" id="9794322at2"/>
<reference evidence="11 13" key="1">
    <citation type="submission" date="2018-08" db="EMBL/GenBank/DDBJ databases">
        <title>Proposal of Muricauda 72 sp.nov. and Muricauda NH166 sp.nov., isolated from seawater.</title>
        <authorList>
            <person name="Cheng H."/>
            <person name="Wu Y.-H."/>
            <person name="Guo L.-L."/>
            <person name="Xu X.-W."/>
        </authorList>
    </citation>
    <scope>NUCLEOTIDE SEQUENCE [LARGE SCALE GENOMIC DNA]</scope>
    <source>
        <strain evidence="11 13">72</strain>
    </source>
</reference>
<keyword evidence="4 8" id="KW-0479">Metal-binding</keyword>
<reference evidence="12 14" key="2">
    <citation type="submission" date="2019-07" db="EMBL/GenBank/DDBJ databases">
        <title>Draft genome of two Muricauda strains isolated from deep sea.</title>
        <authorList>
            <person name="Sun C."/>
        </authorList>
    </citation>
    <scope>NUCLEOTIDE SEQUENCE [LARGE SCALE GENOMIC DNA]</scope>
    <source>
        <strain evidence="12 14">72</strain>
    </source>
</reference>
<dbReference type="GO" id="GO:0016020">
    <property type="term" value="C:membrane"/>
    <property type="evidence" value="ECO:0007669"/>
    <property type="project" value="InterPro"/>
</dbReference>
<dbReference type="InterPro" id="IPR011047">
    <property type="entry name" value="Quinoprotein_ADH-like_sf"/>
</dbReference>
<evidence type="ECO:0000256" key="1">
    <source>
        <dbReference type="ARBA" id="ARBA00001931"/>
    </source>
</evidence>
<dbReference type="RefSeq" id="WP_119647705.1">
    <property type="nucleotide sequence ID" value="NZ_QXFI01000026.1"/>
</dbReference>
<keyword evidence="3 8" id="KW-0349">Heme</keyword>
<dbReference type="PROSITE" id="PS51257">
    <property type="entry name" value="PROKAR_LIPOPROTEIN"/>
    <property type="match status" value="1"/>
</dbReference>
<comment type="caution">
    <text evidence="11">The sequence shown here is derived from an EMBL/GenBank/DDBJ whole genome shotgun (WGS) entry which is preliminary data.</text>
</comment>
<dbReference type="InterPro" id="IPR002372">
    <property type="entry name" value="PQQ_rpt_dom"/>
</dbReference>
<evidence type="ECO:0000256" key="5">
    <source>
        <dbReference type="ARBA" id="ARBA00022729"/>
    </source>
</evidence>
<keyword evidence="7 8" id="KW-0408">Iron</keyword>
<evidence type="ECO:0000313" key="12">
    <source>
        <dbReference type="EMBL" id="TXJ93934.1"/>
    </source>
</evidence>
<dbReference type="PANTHER" id="PTHR32303:SF4">
    <property type="entry name" value="QUINOPROTEIN GLUCOSE DEHYDROGENASE"/>
    <property type="match status" value="1"/>
</dbReference>
<dbReference type="EMBL" id="QXFI01000026">
    <property type="protein sequence ID" value="RIV44029.1"/>
    <property type="molecule type" value="Genomic_DNA"/>
</dbReference>
<dbReference type="Pfam" id="PF01011">
    <property type="entry name" value="PQQ"/>
    <property type="match status" value="2"/>
</dbReference>
<dbReference type="SUPFAM" id="SSF46626">
    <property type="entry name" value="Cytochrome c"/>
    <property type="match status" value="1"/>
</dbReference>
<proteinExistence type="inferred from homology"/>
<dbReference type="GO" id="GO:0048038">
    <property type="term" value="F:quinone binding"/>
    <property type="evidence" value="ECO:0007669"/>
    <property type="project" value="InterPro"/>
</dbReference>
<evidence type="ECO:0000256" key="7">
    <source>
        <dbReference type="ARBA" id="ARBA00023004"/>
    </source>
</evidence>
<dbReference type="CDD" id="cd10280">
    <property type="entry name" value="PQQ_mGDH"/>
    <property type="match status" value="1"/>
</dbReference>
<dbReference type="GO" id="GO:0046872">
    <property type="term" value="F:metal ion binding"/>
    <property type="evidence" value="ECO:0007669"/>
    <property type="project" value="UniProtKB-KW"/>
</dbReference>
<evidence type="ECO:0000256" key="9">
    <source>
        <dbReference type="SAM" id="SignalP"/>
    </source>
</evidence>
<feature type="signal peptide" evidence="9">
    <location>
        <begin position="1"/>
        <end position="19"/>
    </location>
</feature>
<evidence type="ECO:0000256" key="8">
    <source>
        <dbReference type="PROSITE-ProRule" id="PRU00433"/>
    </source>
</evidence>
<keyword evidence="14" id="KW-1185">Reference proteome</keyword>
<evidence type="ECO:0000256" key="2">
    <source>
        <dbReference type="ARBA" id="ARBA00008156"/>
    </source>
</evidence>
<dbReference type="InterPro" id="IPR018391">
    <property type="entry name" value="PQQ_b-propeller_rpt"/>
</dbReference>
<keyword evidence="5 9" id="KW-0732">Signal</keyword>
<dbReference type="AlphaFoldDB" id="A0A3A1NGA8"/>
<dbReference type="Gene3D" id="2.140.10.10">
    <property type="entry name" value="Quinoprotein alcohol dehydrogenase-like superfamily"/>
    <property type="match status" value="2"/>
</dbReference>
<comment type="cofactor">
    <cofactor evidence="1">
        <name>pyrroloquinoline quinone</name>
        <dbReference type="ChEBI" id="CHEBI:58442"/>
    </cofactor>
</comment>
<dbReference type="InterPro" id="IPR036909">
    <property type="entry name" value="Cyt_c-like_dom_sf"/>
</dbReference>
<dbReference type="Proteomes" id="UP000321621">
    <property type="component" value="Unassembled WGS sequence"/>
</dbReference>
<dbReference type="SMART" id="SM00564">
    <property type="entry name" value="PQQ"/>
    <property type="match status" value="6"/>
</dbReference>
<sequence>MKRFSLFLLVALLASCSNEKTTSSNKDYFTTWEHYLGDPERTHYSNLDQIDTANVGQLKLAWSYKSGGLQEGRTTQIQTSPLVVDGVLYGVNAAIELFAIDATSGKEIWKFKPVSKDESGLGMNRGLNYWKSNSDEPSRLFFTSGPRLFAIDIATGKPIPSFGNKGSIDLREGLGRDPEKQSVVSNTPGAIFENILIQGTRVGEGPGASPGHIRAYDVITGKIVWTFHTIPQPGEFGYDTWPADAYKTLGGANSWPGMAMDLERGIVYIPTGSAAFDWYGGDREGADLFANSLLALNAKTGERIWHFQMVHHDIWDRDPPAPPNLLEVKKDGEIIPAVAQVTKSGHVFVFNRETGEPFFPIEEKAYPSSKLIGEKAYATQPLPLKPEPFARQILTEKDLYAPNEKAFVDDLVKGNKSDDAPTVLEKFKSITSNGQFIPMDTTGVILFPGADGGAEWGGAAVDPRNGIMYVNGNEMAWIIKMKAVGGDNNTHMGQSLAQIHCARCHGGELEGLAGIPELQNVKLRLQPDSIKTIIQKGRGAMPGMPNLSNDEIDVIAEFLTGMEEAKDHRVEKIKVDVPYSVASFARFKDDRGYPVVKPPWGTLNAIDLNTGEYLWKIPLGHEKSLDDPNVPVSGLENYGGPVITKGGVLFIAATKDEKIRAFNMKTGQKMWEDQLPAGGYATPITYQVDGKQYIVISCGGGKMGTASGDEYRAYALE</sequence>
<evidence type="ECO:0000313" key="11">
    <source>
        <dbReference type="EMBL" id="RIV44029.1"/>
    </source>
</evidence>
<gene>
    <name evidence="11" type="ORF">D2V05_11070</name>
    <name evidence="12" type="ORF">FQ017_10960</name>
</gene>
<accession>A0A3A1NGA8</accession>
<dbReference type="InterPro" id="IPR017511">
    <property type="entry name" value="PQQ_mDH"/>
</dbReference>
<dbReference type="Proteomes" id="UP000266691">
    <property type="component" value="Unassembled WGS sequence"/>
</dbReference>
<name>A0A3A1NGA8_9FLAO</name>